<keyword evidence="5" id="KW-0408">Iron</keyword>
<keyword evidence="1" id="KW-0004">4Fe-4S</keyword>
<dbReference type="RefSeq" id="WP_052638259.1">
    <property type="nucleotide sequence ID" value="NZ_FO082820.1"/>
</dbReference>
<sequence>MYRYDEFDHAFVKGRVEQFRDQVNRRLSGELTEDAFKPLRLMNGVYLQLHAYMLRIAIPYGTLNARQMRMLAHVARTYDRGYGHFTTRQNLQFNWPKLSDTPAILDELATVEMHALQTSGNCIRNVTADHFAGAAADEVADPRPYAEILRQWSSVHPEFSYLPRKFKIAVTGAERDRAAIQVHDIGLHLKKNDKGELGFAVYVGGGQGRTPLVAKKIRDFLPEEDLLTYTTAIVRVYNLFGRRDNKFKARIKILVHEIGVEEMTRRVEEEFSHLKGTELTLPQADIDAITRYFAPPSLPERPEGWGQIAGWKKQDPDFARWVDQNVEPHKHPDYGMVTISLKPIGGIPGDASHEQMDAIADIAEEYAFDEIRISHEQNVILPHVALADLEPVYRALVAQGLATANAGLITDIIACPGLDYCALANARSIPVAQEISTRFGSPDRQAEIGELKIKISGCINACGHHHVGHIGLLGVEKKGAELYQITLGGSGDENTSIGEIIGRGFEPAKVTDAVETIVDTYLGLRLSKEETFLKAYRRVGPQPFKDALYGSTAEAA</sequence>
<dbReference type="Proteomes" id="UP000010792">
    <property type="component" value="Chromosome"/>
</dbReference>
<dbReference type="EC" id="1.7.7.1" evidence="9"/>
<evidence type="ECO:0000256" key="4">
    <source>
        <dbReference type="ARBA" id="ARBA00023002"/>
    </source>
</evidence>
<dbReference type="GO" id="GO:0051539">
    <property type="term" value="F:4 iron, 4 sulfur cluster binding"/>
    <property type="evidence" value="ECO:0007669"/>
    <property type="project" value="UniProtKB-KW"/>
</dbReference>
<dbReference type="Gene3D" id="3.90.480.10">
    <property type="entry name" value="Sulfite Reductase Hemoprotein,Domain 2"/>
    <property type="match status" value="1"/>
</dbReference>
<dbReference type="PANTHER" id="PTHR32439">
    <property type="entry name" value="FERREDOXIN--NITRITE REDUCTASE, CHLOROPLASTIC"/>
    <property type="match status" value="1"/>
</dbReference>
<dbReference type="InterPro" id="IPR045854">
    <property type="entry name" value="NO2/SO3_Rdtase_4Fe4S_sf"/>
</dbReference>
<dbReference type="EMBL" id="FO082820">
    <property type="protein sequence ID" value="CCF19368.1"/>
    <property type="molecule type" value="Genomic_DNA"/>
</dbReference>
<evidence type="ECO:0000313" key="9">
    <source>
        <dbReference type="EMBL" id="CCF19368.1"/>
    </source>
</evidence>
<dbReference type="GO" id="GO:0046872">
    <property type="term" value="F:metal ion binding"/>
    <property type="evidence" value="ECO:0007669"/>
    <property type="project" value="UniProtKB-KW"/>
</dbReference>
<dbReference type="Pfam" id="PF03460">
    <property type="entry name" value="NIR_SIR_ferr"/>
    <property type="match status" value="2"/>
</dbReference>
<dbReference type="Gene3D" id="3.30.413.10">
    <property type="entry name" value="Sulfite Reductase Hemoprotein, domain 1"/>
    <property type="match status" value="2"/>
</dbReference>
<evidence type="ECO:0000256" key="2">
    <source>
        <dbReference type="ARBA" id="ARBA00022617"/>
    </source>
</evidence>
<dbReference type="OrthoDB" id="9803707at2"/>
<evidence type="ECO:0000256" key="1">
    <source>
        <dbReference type="ARBA" id="ARBA00022485"/>
    </source>
</evidence>
<dbReference type="KEGG" id="rht:NT26_1644"/>
<keyword evidence="3" id="KW-0479">Metal-binding</keyword>
<dbReference type="InterPro" id="IPR051329">
    <property type="entry name" value="NIR_SIR_4Fe-4S"/>
</dbReference>
<evidence type="ECO:0000313" key="10">
    <source>
        <dbReference type="Proteomes" id="UP000010792"/>
    </source>
</evidence>
<feature type="domain" description="Nitrite/Sulfite reductase ferredoxin-like" evidence="8">
    <location>
        <begin position="52"/>
        <end position="109"/>
    </location>
</feature>
<reference evidence="9 10" key="1">
    <citation type="journal article" date="2013" name="Genome Biol. Evol.">
        <title>Life in an arsenic-containing gold mine: genome and physiology of the autotrophic arsenite-oxidizing bacterium rhizobium sp. NT-26.</title>
        <authorList>
            <person name="Andres J."/>
            <person name="Arsene-Ploetze F."/>
            <person name="Barbe V."/>
            <person name="Brochier-Armanet C."/>
            <person name="Cleiss-Arnold J."/>
            <person name="Coppee J.Y."/>
            <person name="Dillies M.A."/>
            <person name="Geist"/>
            <person name="L"/>
            <person name="Joublin A."/>
            <person name="Koechler S."/>
            <person name="Lassalle F."/>
            <person name="Marchal M."/>
            <person name="Medigue C."/>
            <person name="Muller D."/>
            <person name="Nesme X."/>
            <person name="Plewniak F."/>
            <person name="Proux C."/>
            <person name="Ramirez-Bahena M.H."/>
            <person name="Schenowitz C."/>
            <person name="Sismeiro O."/>
            <person name="Vallenet D."/>
            <person name="Santini J.M."/>
            <person name="Bertin P.N."/>
        </authorList>
    </citation>
    <scope>NUCLEOTIDE SEQUENCE [LARGE SCALE GENOMIC DNA]</scope>
    <source>
        <strain evidence="9 10">NT-26</strain>
    </source>
</reference>
<feature type="domain" description="Nitrite/sulphite reductase 4Fe-4S" evidence="7">
    <location>
        <begin position="119"/>
        <end position="273"/>
    </location>
</feature>
<dbReference type="PANTHER" id="PTHR32439:SF9">
    <property type="entry name" value="BLR3264 PROTEIN"/>
    <property type="match status" value="1"/>
</dbReference>
<feature type="domain" description="Nitrite/sulphite reductase 4Fe-4S" evidence="7">
    <location>
        <begin position="411"/>
        <end position="529"/>
    </location>
</feature>
<evidence type="ECO:0000256" key="5">
    <source>
        <dbReference type="ARBA" id="ARBA00023004"/>
    </source>
</evidence>
<name>L0NE28_9HYPH</name>
<dbReference type="SUPFAM" id="SSF55124">
    <property type="entry name" value="Nitrite/Sulfite reductase N-terminal domain-like"/>
    <property type="match status" value="2"/>
</dbReference>
<dbReference type="GO" id="GO:0020037">
    <property type="term" value="F:heme binding"/>
    <property type="evidence" value="ECO:0007669"/>
    <property type="project" value="InterPro"/>
</dbReference>
<keyword evidence="4 9" id="KW-0560">Oxidoreductase</keyword>
<gene>
    <name evidence="9" type="ORF">NT26_1644</name>
</gene>
<dbReference type="InterPro" id="IPR036136">
    <property type="entry name" value="Nit/Sulf_reduc_fer-like_dom_sf"/>
</dbReference>
<proteinExistence type="predicted"/>
<dbReference type="Pfam" id="PF01077">
    <property type="entry name" value="NIR_SIR"/>
    <property type="match status" value="2"/>
</dbReference>
<evidence type="ECO:0000259" key="8">
    <source>
        <dbReference type="Pfam" id="PF03460"/>
    </source>
</evidence>
<dbReference type="SUPFAM" id="SSF56014">
    <property type="entry name" value="Nitrite and sulphite reductase 4Fe-4S domain-like"/>
    <property type="match status" value="2"/>
</dbReference>
<dbReference type="InterPro" id="IPR005117">
    <property type="entry name" value="NiRdtase/SiRdtase_haem-b_fer"/>
</dbReference>
<dbReference type="GO" id="GO:0048307">
    <property type="term" value="F:ferredoxin-nitrite reductase activity"/>
    <property type="evidence" value="ECO:0007669"/>
    <property type="project" value="UniProtKB-EC"/>
</dbReference>
<keyword evidence="6" id="KW-0411">Iron-sulfur</keyword>
<protein>
    <submittedName>
        <fullName evidence="9">Sulfite/ferredoxin-nitrite reductase</fullName>
        <ecNumber evidence="9">1.7.7.1</ecNumber>
    </submittedName>
</protein>
<evidence type="ECO:0000256" key="6">
    <source>
        <dbReference type="ARBA" id="ARBA00023014"/>
    </source>
</evidence>
<evidence type="ECO:0000256" key="3">
    <source>
        <dbReference type="ARBA" id="ARBA00022723"/>
    </source>
</evidence>
<accession>L0NE28</accession>
<dbReference type="AlphaFoldDB" id="L0NE28"/>
<dbReference type="InterPro" id="IPR006067">
    <property type="entry name" value="NO2/SO3_Rdtase_4Fe4S_dom"/>
</dbReference>
<feature type="domain" description="Nitrite/Sulfite reductase ferredoxin-like" evidence="8">
    <location>
        <begin position="331"/>
        <end position="398"/>
    </location>
</feature>
<evidence type="ECO:0000259" key="7">
    <source>
        <dbReference type="Pfam" id="PF01077"/>
    </source>
</evidence>
<keyword evidence="2" id="KW-0349">Heme</keyword>
<keyword evidence="10" id="KW-1185">Reference proteome</keyword>
<organism evidence="9 10">
    <name type="scientific">Pseudorhizobium banfieldiae</name>
    <dbReference type="NCBI Taxonomy" id="1125847"/>
    <lineage>
        <taxon>Bacteria</taxon>
        <taxon>Pseudomonadati</taxon>
        <taxon>Pseudomonadota</taxon>
        <taxon>Alphaproteobacteria</taxon>
        <taxon>Hyphomicrobiales</taxon>
        <taxon>Rhizobiaceae</taxon>
        <taxon>Rhizobium/Agrobacterium group</taxon>
        <taxon>Pseudorhizobium</taxon>
    </lineage>
</organism>
<dbReference type="STRING" id="1125847.NT26_1644"/>